<organism evidence="2 3">
    <name type="scientific">Natronobacterium haloterrestre</name>
    <name type="common">Halobiforma haloterrestris</name>
    <dbReference type="NCBI Taxonomy" id="148448"/>
    <lineage>
        <taxon>Archaea</taxon>
        <taxon>Methanobacteriati</taxon>
        <taxon>Methanobacteriota</taxon>
        <taxon>Stenosarchaea group</taxon>
        <taxon>Halobacteria</taxon>
        <taxon>Halobacteriales</taxon>
        <taxon>Natrialbaceae</taxon>
        <taxon>Natronobacterium</taxon>
    </lineage>
</organism>
<reference evidence="3" key="1">
    <citation type="submission" date="2016-10" db="EMBL/GenBank/DDBJ databases">
        <authorList>
            <person name="Varghese N."/>
            <person name="Submissions S."/>
        </authorList>
    </citation>
    <scope>NUCLEOTIDE SEQUENCE [LARGE SCALE GENOMIC DNA]</scope>
    <source>
        <strain evidence="3">DSM 13078</strain>
    </source>
</reference>
<feature type="compositionally biased region" description="Basic and acidic residues" evidence="1">
    <location>
        <begin position="91"/>
        <end position="103"/>
    </location>
</feature>
<dbReference type="Proteomes" id="UP000199161">
    <property type="component" value="Unassembled WGS sequence"/>
</dbReference>
<dbReference type="EMBL" id="FOKW01000022">
    <property type="protein sequence ID" value="SFC75841.1"/>
    <property type="molecule type" value="Genomic_DNA"/>
</dbReference>
<dbReference type="RefSeq" id="WP_218149979.1">
    <property type="nucleotide sequence ID" value="NZ_FOKW01000022.1"/>
</dbReference>
<evidence type="ECO:0000313" key="2">
    <source>
        <dbReference type="EMBL" id="SFC75841.1"/>
    </source>
</evidence>
<keyword evidence="3" id="KW-1185">Reference proteome</keyword>
<protein>
    <recommendedName>
        <fullName evidence="4">DUF4242 domain-containing protein</fullName>
    </recommendedName>
</protein>
<feature type="region of interest" description="Disordered" evidence="1">
    <location>
        <begin position="79"/>
        <end position="103"/>
    </location>
</feature>
<dbReference type="OrthoDB" id="260050at2157"/>
<accession>A0A1I1LRW3</accession>
<dbReference type="InterPro" id="IPR025336">
    <property type="entry name" value="SCO4226-like"/>
</dbReference>
<proteinExistence type="predicted"/>
<evidence type="ECO:0000256" key="1">
    <source>
        <dbReference type="SAM" id="MobiDB-lite"/>
    </source>
</evidence>
<gene>
    <name evidence="2" type="ORF">SAMN05444422_1224</name>
</gene>
<dbReference type="Pfam" id="PF14026">
    <property type="entry name" value="SCO4226-like"/>
    <property type="match status" value="1"/>
</dbReference>
<sequence>MTDQDLIDFGIWRRMNEDVTTEEAKRDALEASQGAIAELREEGLEVEWVRTDVLEDPDDDTDCAYCHYRASSEEVIREHSERAGLPVTELTRMDDQFDRSDLE</sequence>
<name>A0A1I1LRW3_NATHA</name>
<dbReference type="AlphaFoldDB" id="A0A1I1LRW3"/>
<evidence type="ECO:0008006" key="4">
    <source>
        <dbReference type="Google" id="ProtNLM"/>
    </source>
</evidence>
<evidence type="ECO:0000313" key="3">
    <source>
        <dbReference type="Proteomes" id="UP000199161"/>
    </source>
</evidence>